<feature type="compositionally biased region" description="Low complexity" evidence="1">
    <location>
        <begin position="189"/>
        <end position="213"/>
    </location>
</feature>
<feature type="compositionally biased region" description="Low complexity" evidence="1">
    <location>
        <begin position="262"/>
        <end position="278"/>
    </location>
</feature>
<proteinExistence type="predicted"/>
<protein>
    <recommendedName>
        <fullName evidence="5">Serine-rich protein</fullName>
    </recommendedName>
</protein>
<dbReference type="Proteomes" id="UP000326565">
    <property type="component" value="Unassembled WGS sequence"/>
</dbReference>
<evidence type="ECO:0000256" key="2">
    <source>
        <dbReference type="SAM" id="Phobius"/>
    </source>
</evidence>
<feature type="compositionally biased region" description="Polar residues" evidence="1">
    <location>
        <begin position="178"/>
        <end position="188"/>
    </location>
</feature>
<feature type="region of interest" description="Disordered" evidence="1">
    <location>
        <begin position="1"/>
        <end position="217"/>
    </location>
</feature>
<evidence type="ECO:0000313" key="3">
    <source>
        <dbReference type="EMBL" id="KAB8070848.1"/>
    </source>
</evidence>
<feature type="compositionally biased region" description="Basic and acidic residues" evidence="1">
    <location>
        <begin position="533"/>
        <end position="542"/>
    </location>
</feature>
<reference evidence="3 4" key="1">
    <citation type="submission" date="2019-04" db="EMBL/GenBank/DDBJ databases">
        <title>Friends and foes A comparative genomics study of 23 Aspergillus species from section Flavi.</title>
        <authorList>
            <consortium name="DOE Joint Genome Institute"/>
            <person name="Kjaerbolling I."/>
            <person name="Vesth T."/>
            <person name="Frisvad J.C."/>
            <person name="Nybo J.L."/>
            <person name="Theobald S."/>
            <person name="Kildgaard S."/>
            <person name="Isbrandt T."/>
            <person name="Kuo A."/>
            <person name="Sato A."/>
            <person name="Lyhne E.K."/>
            <person name="Kogle M.E."/>
            <person name="Wiebenga A."/>
            <person name="Kun R.S."/>
            <person name="Lubbers R.J."/>
            <person name="Makela M.R."/>
            <person name="Barry K."/>
            <person name="Chovatia M."/>
            <person name="Clum A."/>
            <person name="Daum C."/>
            <person name="Haridas S."/>
            <person name="He G."/>
            <person name="LaButti K."/>
            <person name="Lipzen A."/>
            <person name="Mondo S."/>
            <person name="Riley R."/>
            <person name="Salamov A."/>
            <person name="Simmons B.A."/>
            <person name="Magnuson J.K."/>
            <person name="Henrissat B."/>
            <person name="Mortensen U.H."/>
            <person name="Larsen T.O."/>
            <person name="Devries R.P."/>
            <person name="Grigoriev I.V."/>
            <person name="Machida M."/>
            <person name="Baker S.E."/>
            <person name="Andersen M.R."/>
        </authorList>
    </citation>
    <scope>NUCLEOTIDE SEQUENCE [LARGE SCALE GENOMIC DNA]</scope>
    <source>
        <strain evidence="3 4">CBS 151.66</strain>
    </source>
</reference>
<sequence>MPSTGPSTTSPRRRALHERSSSQTNETSPPQSLRVVSDKHNAQEDDCDVYMATPYPTKPEHILLPRPGKGQDFIPDSRFHVDDEIPNESSATLSTEISQILDSSLIDQSTSDPWDLSSTFDAANSPPQVWEDDPASSKSSFPDPDAAEDKTIDLKSDNVSYSDEEPNTLPAAAPTIKTVISDTSSGQQPHPANATSSNSSPNVVPIGPSSSPNFVALDSSSLNFVPIGASSNPDSASRSNSLSSMNSLGTVIRYIGAAPWARGSSSEQSSSRSYSFRSNPPCPGPSVRSSSTRARERSHSRSVTSSSRSDPSSDIQAIVDSGVFLQYPTIHAPSSSSSRVDVSHSADSLDQTPRETTADGASEHFKSHLSTVTSRWSAEYDSRSASPAEPTENTPGPSRPAAALTRTRPTSSSMWLVDNVDGDEHLDDVSNLPARPTNPAVPSSHSSGSRQSSVRSTKRPGTSSTLAFNILPTWAKMYYGQPVGPAPSLVEESRPSSARPSTPNSNPIHHMSGAVTRPRTRTNETGHSIRWKIRPDPRDPRSHWVKGPEIAENAGTSRHQSRHSWSPHLYPDRRNVRQRGGAWGAPSMDSRTEPFLGRRNIQIWSFCLGFICPLAWLIAAFIPLPPKPEMILEEDSEPGREKTLQMRVLDLERKRYENARWWRNLNRWMNPLGLLIITIIIVLAVVGTKVGF</sequence>
<dbReference type="OrthoDB" id="4153178at2759"/>
<evidence type="ECO:0000256" key="1">
    <source>
        <dbReference type="SAM" id="MobiDB-lite"/>
    </source>
</evidence>
<feature type="transmembrane region" description="Helical" evidence="2">
    <location>
        <begin position="668"/>
        <end position="687"/>
    </location>
</feature>
<keyword evidence="2" id="KW-0472">Membrane</keyword>
<keyword evidence="2" id="KW-1133">Transmembrane helix</keyword>
<gene>
    <name evidence="3" type="ORF">BDV29DRAFT_160093</name>
</gene>
<feature type="compositionally biased region" description="Low complexity" evidence="1">
    <location>
        <begin position="443"/>
        <end position="455"/>
    </location>
</feature>
<feature type="transmembrane region" description="Helical" evidence="2">
    <location>
        <begin position="603"/>
        <end position="624"/>
    </location>
</feature>
<feature type="compositionally biased region" description="Polar residues" evidence="1">
    <location>
        <begin position="1"/>
        <end position="10"/>
    </location>
</feature>
<dbReference type="EMBL" id="ML732290">
    <property type="protein sequence ID" value="KAB8070848.1"/>
    <property type="molecule type" value="Genomic_DNA"/>
</dbReference>
<evidence type="ECO:0000313" key="4">
    <source>
        <dbReference type="Proteomes" id="UP000326565"/>
    </source>
</evidence>
<keyword evidence="2" id="KW-0812">Transmembrane</keyword>
<feature type="region of interest" description="Disordered" evidence="1">
    <location>
        <begin position="260"/>
        <end position="315"/>
    </location>
</feature>
<evidence type="ECO:0008006" key="5">
    <source>
        <dbReference type="Google" id="ProtNLM"/>
    </source>
</evidence>
<dbReference type="AlphaFoldDB" id="A0A5N5WQL3"/>
<feature type="compositionally biased region" description="Polar residues" evidence="1">
    <location>
        <begin position="21"/>
        <end position="31"/>
    </location>
</feature>
<feature type="compositionally biased region" description="Low complexity" evidence="1">
    <location>
        <begin position="301"/>
        <end position="313"/>
    </location>
</feature>
<keyword evidence="4" id="KW-1185">Reference proteome</keyword>
<feature type="compositionally biased region" description="Basic and acidic residues" evidence="1">
    <location>
        <begin position="147"/>
        <end position="156"/>
    </location>
</feature>
<organism evidence="3 4">
    <name type="scientific">Aspergillus leporis</name>
    <dbReference type="NCBI Taxonomy" id="41062"/>
    <lineage>
        <taxon>Eukaryota</taxon>
        <taxon>Fungi</taxon>
        <taxon>Dikarya</taxon>
        <taxon>Ascomycota</taxon>
        <taxon>Pezizomycotina</taxon>
        <taxon>Eurotiomycetes</taxon>
        <taxon>Eurotiomycetidae</taxon>
        <taxon>Eurotiales</taxon>
        <taxon>Aspergillaceae</taxon>
        <taxon>Aspergillus</taxon>
        <taxon>Aspergillus subgen. Circumdati</taxon>
    </lineage>
</organism>
<feature type="region of interest" description="Disordered" evidence="1">
    <location>
        <begin position="486"/>
        <end position="542"/>
    </location>
</feature>
<feature type="region of interest" description="Disordered" evidence="1">
    <location>
        <begin position="330"/>
        <end position="464"/>
    </location>
</feature>
<feature type="compositionally biased region" description="Low complexity" evidence="1">
    <location>
        <begin position="331"/>
        <end position="348"/>
    </location>
</feature>
<feature type="compositionally biased region" description="Polar residues" evidence="1">
    <location>
        <begin position="87"/>
        <end position="127"/>
    </location>
</feature>
<feature type="compositionally biased region" description="Basic and acidic residues" evidence="1">
    <location>
        <begin position="352"/>
        <end position="366"/>
    </location>
</feature>
<name>A0A5N5WQL3_9EURO</name>
<feature type="compositionally biased region" description="Polar residues" evidence="1">
    <location>
        <begin position="495"/>
        <end position="507"/>
    </location>
</feature>
<accession>A0A5N5WQL3</accession>